<keyword evidence="1" id="KW-0472">Membrane</keyword>
<evidence type="ECO:0000313" key="3">
    <source>
        <dbReference type="Proteomes" id="UP001596388"/>
    </source>
</evidence>
<organism evidence="2 3">
    <name type="scientific">Halobaculum marinum</name>
    <dbReference type="NCBI Taxonomy" id="3031996"/>
    <lineage>
        <taxon>Archaea</taxon>
        <taxon>Methanobacteriati</taxon>
        <taxon>Methanobacteriota</taxon>
        <taxon>Stenosarchaea group</taxon>
        <taxon>Halobacteria</taxon>
        <taxon>Halobacteriales</taxon>
        <taxon>Haloferacaceae</taxon>
        <taxon>Halobaculum</taxon>
    </lineage>
</organism>
<reference evidence="2 3" key="1">
    <citation type="journal article" date="2019" name="Int. J. Syst. Evol. Microbiol.">
        <title>The Global Catalogue of Microorganisms (GCM) 10K type strain sequencing project: providing services to taxonomists for standard genome sequencing and annotation.</title>
        <authorList>
            <consortium name="The Broad Institute Genomics Platform"/>
            <consortium name="The Broad Institute Genome Sequencing Center for Infectious Disease"/>
            <person name="Wu L."/>
            <person name="Ma J."/>
        </authorList>
    </citation>
    <scope>NUCLEOTIDE SEQUENCE [LARGE SCALE GENOMIC DNA]</scope>
    <source>
        <strain evidence="2 3">DT55</strain>
    </source>
</reference>
<dbReference type="AlphaFoldDB" id="A0ABD5WW29"/>
<proteinExistence type="predicted"/>
<dbReference type="Proteomes" id="UP001596388">
    <property type="component" value="Unassembled WGS sequence"/>
</dbReference>
<protein>
    <recommendedName>
        <fullName evidence="4">DUF4328 domain-containing protein</fullName>
    </recommendedName>
</protein>
<accession>A0ABD5WW29</accession>
<evidence type="ECO:0000256" key="1">
    <source>
        <dbReference type="SAM" id="Phobius"/>
    </source>
</evidence>
<feature type="transmembrane region" description="Helical" evidence="1">
    <location>
        <begin position="12"/>
        <end position="33"/>
    </location>
</feature>
<evidence type="ECO:0000313" key="2">
    <source>
        <dbReference type="EMBL" id="MFC7096058.1"/>
    </source>
</evidence>
<keyword evidence="1" id="KW-1133">Transmembrane helix</keyword>
<dbReference type="RefSeq" id="WP_276236458.1">
    <property type="nucleotide sequence ID" value="NZ_CP119989.1"/>
</dbReference>
<name>A0ABD5WW29_9EURY</name>
<keyword evidence="1" id="KW-0812">Transmembrane</keyword>
<sequence length="84" mass="8961">MSFARARRFLSPPVWAWTALWAFNTLFYTLIAVDQALLSLPTVTPIEAGIVLVAVAVAGVSGLTAVRGAIELRSGRPETDSTTT</sequence>
<comment type="caution">
    <text evidence="2">The sequence shown here is derived from an EMBL/GenBank/DDBJ whole genome shotgun (WGS) entry which is preliminary data.</text>
</comment>
<dbReference type="GeneID" id="79270058"/>
<keyword evidence="3" id="KW-1185">Reference proteome</keyword>
<feature type="transmembrane region" description="Helical" evidence="1">
    <location>
        <begin position="45"/>
        <end position="66"/>
    </location>
</feature>
<dbReference type="EMBL" id="JBHTAG010000002">
    <property type="protein sequence ID" value="MFC7096058.1"/>
    <property type="molecule type" value="Genomic_DNA"/>
</dbReference>
<gene>
    <name evidence="2" type="ORF">ACFQKD_01975</name>
</gene>
<evidence type="ECO:0008006" key="4">
    <source>
        <dbReference type="Google" id="ProtNLM"/>
    </source>
</evidence>